<evidence type="ECO:0000256" key="2">
    <source>
        <dbReference type="ARBA" id="ARBA00022803"/>
    </source>
</evidence>
<dbReference type="Pfam" id="PF13181">
    <property type="entry name" value="TPR_8"/>
    <property type="match status" value="2"/>
</dbReference>
<comment type="caution">
    <text evidence="4">The sequence shown here is derived from an EMBL/GenBank/DDBJ whole genome shotgun (WGS) entry which is preliminary data.</text>
</comment>
<accession>A0A814TQC9</accession>
<dbReference type="Gene3D" id="1.25.40.10">
    <property type="entry name" value="Tetratricopeptide repeat domain"/>
    <property type="match status" value="2"/>
</dbReference>
<dbReference type="EMBL" id="CAJOBC010007313">
    <property type="protein sequence ID" value="CAF3928041.1"/>
    <property type="molecule type" value="Genomic_DNA"/>
</dbReference>
<dbReference type="SUPFAM" id="SSF48452">
    <property type="entry name" value="TPR-like"/>
    <property type="match status" value="2"/>
</dbReference>
<keyword evidence="1" id="KW-0677">Repeat</keyword>
<keyword evidence="6" id="KW-1185">Reference proteome</keyword>
<dbReference type="Proteomes" id="UP000681722">
    <property type="component" value="Unassembled WGS sequence"/>
</dbReference>
<dbReference type="InterPro" id="IPR019734">
    <property type="entry name" value="TPR_rpt"/>
</dbReference>
<dbReference type="AlphaFoldDB" id="A0A814TQC9"/>
<name>A0A814TQC9_9BILA</name>
<feature type="repeat" description="TPR" evidence="3">
    <location>
        <begin position="579"/>
        <end position="612"/>
    </location>
</feature>
<dbReference type="SMART" id="SM00028">
    <property type="entry name" value="TPR"/>
    <property type="match status" value="4"/>
</dbReference>
<dbReference type="EMBL" id="CAJNOQ010007312">
    <property type="protein sequence ID" value="CAF1164415.1"/>
    <property type="molecule type" value="Genomic_DNA"/>
</dbReference>
<dbReference type="PANTHER" id="PTHR45641">
    <property type="entry name" value="TETRATRICOPEPTIDE REPEAT PROTEIN (AFU_ORTHOLOGUE AFUA_6G03870)"/>
    <property type="match status" value="1"/>
</dbReference>
<dbReference type="PANTHER" id="PTHR45641:SF1">
    <property type="entry name" value="AAA+ ATPASE DOMAIN-CONTAINING PROTEIN"/>
    <property type="match status" value="1"/>
</dbReference>
<evidence type="ECO:0000313" key="6">
    <source>
        <dbReference type="Proteomes" id="UP000663829"/>
    </source>
</evidence>
<dbReference type="PROSITE" id="PS50005">
    <property type="entry name" value="TPR"/>
    <property type="match status" value="2"/>
</dbReference>
<evidence type="ECO:0000256" key="1">
    <source>
        <dbReference type="ARBA" id="ARBA00022737"/>
    </source>
</evidence>
<dbReference type="InterPro" id="IPR011990">
    <property type="entry name" value="TPR-like_helical_dom_sf"/>
</dbReference>
<evidence type="ECO:0000256" key="3">
    <source>
        <dbReference type="PROSITE-ProRule" id="PRU00339"/>
    </source>
</evidence>
<proteinExistence type="predicted"/>
<gene>
    <name evidence="4" type="ORF">GPM918_LOCUS21851</name>
    <name evidence="5" type="ORF">SRO942_LOCUS21850</name>
</gene>
<dbReference type="OrthoDB" id="9991614at2759"/>
<feature type="repeat" description="TPR" evidence="3">
    <location>
        <begin position="494"/>
        <end position="527"/>
    </location>
</feature>
<reference evidence="4" key="1">
    <citation type="submission" date="2021-02" db="EMBL/GenBank/DDBJ databases">
        <authorList>
            <person name="Nowell W R."/>
        </authorList>
    </citation>
    <scope>NUCLEOTIDE SEQUENCE</scope>
</reference>
<evidence type="ECO:0000313" key="4">
    <source>
        <dbReference type="EMBL" id="CAF1164415.1"/>
    </source>
</evidence>
<protein>
    <submittedName>
        <fullName evidence="4">Uncharacterized protein</fullName>
    </submittedName>
</protein>
<sequence length="745" mass="86981">MAEITTTSDVFTDEDMKERNIDDFTLVWLDGNIDEKSKDDTCKQFRSIINYLKIFDNLEECYNYILTVNKEKIFLIVSSKFALTIVQRIHRLEQIEYIYILCLNPSLHEKWTKKYSTIIHGVYNDKELLVGKLTEDVQNSETFFNALILLCTPMTMVSPSSVIVTPSNEQSKHVDFSWFTWYQILIDVMLNMDYTLKEKQNMLNECKQYFNGNVKELQRIDEFDKNCKPSTTNTLLEDDNTIDNQSRCDAYLLEATEIDRNSMIWWYRNYSFFARVIIKAFRTQNIDTLFKFGYIIKNLHNQLKQLHFHSLIQPNNFFVYLGVWMNQKELETIQANVGAFTSILSFLLLNCDKTAELDLIQSQEIGNTRKKIILFEFNLDSGIITKYPFVKIENCVLLTVGTVFRLISIEKLQTTFASKASSVKEIWLAKLMVFNEENTLQINTINYIKERFDQDTNLILLGVFIEHFMGDTIKATEYFRALHNHLPSNHEDRGEIYTFMAHFYFKQNNDDRAFKLYEKAVEFFLEQRPLNNIKLIKLNNDMGVLSMRKKNYDQALICHNNALTLCFDSCSTIDYSLLALTWANIGSTYAIKGENHKALNIYEKLLQYELKTFPSKNEAILVTYQNLGSIHGVLGHADEAINYFHMLRNIVLETDPTQCLTLSEVCHDIAAIYIKERNYQMALTELETELEYKLQACVLANPYSRPNQAGRIESKMSLRSKHLEAMLGYISIKKIGMSLREVQRI</sequence>
<evidence type="ECO:0000313" key="5">
    <source>
        <dbReference type="EMBL" id="CAF3928041.1"/>
    </source>
</evidence>
<dbReference type="Proteomes" id="UP000663829">
    <property type="component" value="Unassembled WGS sequence"/>
</dbReference>
<organism evidence="4 6">
    <name type="scientific">Didymodactylos carnosus</name>
    <dbReference type="NCBI Taxonomy" id="1234261"/>
    <lineage>
        <taxon>Eukaryota</taxon>
        <taxon>Metazoa</taxon>
        <taxon>Spiralia</taxon>
        <taxon>Gnathifera</taxon>
        <taxon>Rotifera</taxon>
        <taxon>Eurotatoria</taxon>
        <taxon>Bdelloidea</taxon>
        <taxon>Philodinida</taxon>
        <taxon>Philodinidae</taxon>
        <taxon>Didymodactylos</taxon>
    </lineage>
</organism>
<keyword evidence="2 3" id="KW-0802">TPR repeat</keyword>